<keyword evidence="2" id="KW-1185">Reference proteome</keyword>
<sequence>MRYRGSCQGVSGHLKGFLCNLPLFFRFSETLLSSHTFSWVRVLSTEPSGGWLKTTSRNRRIADSEEIPSILYSVMDFPILLSSTRERFALRIMLEIVGASEVLTVAVGGPSDHGSGDEPGDICAAPVNIQKTQPKEGKI</sequence>
<protein>
    <submittedName>
        <fullName evidence="1">Uncharacterized protein</fullName>
    </submittedName>
</protein>
<organism evidence="1 2">
    <name type="scientific">Brassica carinata</name>
    <name type="common">Ethiopian mustard</name>
    <name type="synonym">Abyssinian cabbage</name>
    <dbReference type="NCBI Taxonomy" id="52824"/>
    <lineage>
        <taxon>Eukaryota</taxon>
        <taxon>Viridiplantae</taxon>
        <taxon>Streptophyta</taxon>
        <taxon>Embryophyta</taxon>
        <taxon>Tracheophyta</taxon>
        <taxon>Spermatophyta</taxon>
        <taxon>Magnoliopsida</taxon>
        <taxon>eudicotyledons</taxon>
        <taxon>Gunneridae</taxon>
        <taxon>Pentapetalae</taxon>
        <taxon>rosids</taxon>
        <taxon>malvids</taxon>
        <taxon>Brassicales</taxon>
        <taxon>Brassicaceae</taxon>
        <taxon>Brassiceae</taxon>
        <taxon>Brassica</taxon>
    </lineage>
</organism>
<comment type="caution">
    <text evidence="1">The sequence shown here is derived from an EMBL/GenBank/DDBJ whole genome shotgun (WGS) entry which is preliminary data.</text>
</comment>
<evidence type="ECO:0000313" key="1">
    <source>
        <dbReference type="EMBL" id="KAG2327989.1"/>
    </source>
</evidence>
<dbReference type="EMBL" id="JAAMPC010000002">
    <property type="protein sequence ID" value="KAG2327989.1"/>
    <property type="molecule type" value="Genomic_DNA"/>
</dbReference>
<name>A0A8X7WC85_BRACI</name>
<evidence type="ECO:0000313" key="2">
    <source>
        <dbReference type="Proteomes" id="UP000886595"/>
    </source>
</evidence>
<proteinExistence type="predicted"/>
<accession>A0A8X7WC85</accession>
<dbReference type="AlphaFoldDB" id="A0A8X7WC85"/>
<gene>
    <name evidence="1" type="ORF">Bca52824_010717</name>
</gene>
<reference evidence="1 2" key="1">
    <citation type="submission" date="2020-02" db="EMBL/GenBank/DDBJ databases">
        <authorList>
            <person name="Ma Q."/>
            <person name="Huang Y."/>
            <person name="Song X."/>
            <person name="Pei D."/>
        </authorList>
    </citation>
    <scope>NUCLEOTIDE SEQUENCE [LARGE SCALE GENOMIC DNA]</scope>
    <source>
        <strain evidence="1">Sxm20200214</strain>
        <tissue evidence="1">Leaf</tissue>
    </source>
</reference>
<dbReference type="Proteomes" id="UP000886595">
    <property type="component" value="Unassembled WGS sequence"/>
</dbReference>